<dbReference type="GO" id="GO:0032259">
    <property type="term" value="P:methylation"/>
    <property type="evidence" value="ECO:0007669"/>
    <property type="project" value="UniProtKB-KW"/>
</dbReference>
<name>A0ABU5UK51_9CYAN</name>
<keyword evidence="2" id="KW-0808">Transferase</keyword>
<evidence type="ECO:0000259" key="1">
    <source>
        <dbReference type="Pfam" id="PF05050"/>
    </source>
</evidence>
<dbReference type="Pfam" id="PF05050">
    <property type="entry name" value="Methyltransf_21"/>
    <property type="match status" value="1"/>
</dbReference>
<dbReference type="SUPFAM" id="SSF53335">
    <property type="entry name" value="S-adenosyl-L-methionine-dependent methyltransferases"/>
    <property type="match status" value="1"/>
</dbReference>
<dbReference type="InterPro" id="IPR029063">
    <property type="entry name" value="SAM-dependent_MTases_sf"/>
</dbReference>
<comment type="caution">
    <text evidence="2">The sequence shown here is derived from an EMBL/GenBank/DDBJ whole genome shotgun (WGS) entry which is preliminary data.</text>
</comment>
<sequence>MQKLNYYIGQLFSWLGYSIIPSWKTPECNLNLLELSFALLESKNILPLIVQIGSFDGLANDHLSNIIAKKNYEAAYLVEPQPKAVYKLQQQYDNKRNVHIIEAAICNTDGYTTMYSCGELDQKASINISHFSRFGLNKSDLTKFMVEGVTAQTFCLKYNINRIDILQIDTEGLDLDILKMFLNIIHPNIINFEKFHLSKQQYTEARELLKSQGYNFIEYDYDILAVSENIL</sequence>
<dbReference type="Gene3D" id="3.40.50.150">
    <property type="entry name" value="Vaccinia Virus protein VP39"/>
    <property type="match status" value="1"/>
</dbReference>
<dbReference type="RefSeq" id="WP_323197626.1">
    <property type="nucleotide sequence ID" value="NZ_JAYGHG010000040.1"/>
</dbReference>
<reference evidence="2 3" key="1">
    <citation type="submission" date="2023-12" db="EMBL/GenBank/DDBJ databases">
        <title>Baltic Sea Cyanobacteria.</title>
        <authorList>
            <person name="Delbaje E."/>
            <person name="Fewer D.P."/>
            <person name="Shishido T.K."/>
        </authorList>
    </citation>
    <scope>NUCLEOTIDE SEQUENCE [LARGE SCALE GENOMIC DNA]</scope>
    <source>
        <strain evidence="2 3">UHCC-0300</strain>
    </source>
</reference>
<protein>
    <submittedName>
        <fullName evidence="2">FkbM family methyltransferase</fullName>
    </submittedName>
</protein>
<feature type="domain" description="Methyltransferase FkbM" evidence="1">
    <location>
        <begin position="75"/>
        <end position="216"/>
    </location>
</feature>
<dbReference type="InterPro" id="IPR006342">
    <property type="entry name" value="FkbM_mtfrase"/>
</dbReference>
<organism evidence="2 3">
    <name type="scientific">Nodularia harveyana UHCC-0300</name>
    <dbReference type="NCBI Taxonomy" id="2974287"/>
    <lineage>
        <taxon>Bacteria</taxon>
        <taxon>Bacillati</taxon>
        <taxon>Cyanobacteriota</taxon>
        <taxon>Cyanophyceae</taxon>
        <taxon>Nostocales</taxon>
        <taxon>Nodulariaceae</taxon>
        <taxon>Nodularia</taxon>
    </lineage>
</organism>
<evidence type="ECO:0000313" key="2">
    <source>
        <dbReference type="EMBL" id="MEA5583326.1"/>
    </source>
</evidence>
<dbReference type="Proteomes" id="UP001302120">
    <property type="component" value="Unassembled WGS sequence"/>
</dbReference>
<accession>A0ABU5UK51</accession>
<keyword evidence="3" id="KW-1185">Reference proteome</keyword>
<dbReference type="NCBIfam" id="TIGR01444">
    <property type="entry name" value="fkbM_fam"/>
    <property type="match status" value="1"/>
</dbReference>
<keyword evidence="2" id="KW-0489">Methyltransferase</keyword>
<evidence type="ECO:0000313" key="3">
    <source>
        <dbReference type="Proteomes" id="UP001302120"/>
    </source>
</evidence>
<gene>
    <name evidence="2" type="ORF">VB620_18515</name>
</gene>
<proteinExistence type="predicted"/>
<dbReference type="GO" id="GO:0008168">
    <property type="term" value="F:methyltransferase activity"/>
    <property type="evidence" value="ECO:0007669"/>
    <property type="project" value="UniProtKB-KW"/>
</dbReference>
<dbReference type="EMBL" id="JAYGHG010000040">
    <property type="protein sequence ID" value="MEA5583326.1"/>
    <property type="molecule type" value="Genomic_DNA"/>
</dbReference>